<gene>
    <name evidence="3" type="ORF">EDS130_LOCUS37776</name>
    <name evidence="2" type="ORF">XAT740_LOCUS31076</name>
</gene>
<dbReference type="AlphaFoldDB" id="A0A815GWC2"/>
<sequence>MLLSTYTQSWLLLVPLIPSILISIFNLYHLLKDRALRHALNNHVIICLLFFGLMEELTDIALHVQFYRTGIVLIRTPAFCLFWIIISSSLLVSIYWLMAWASIERHIFIFYPHCFATSKKLFFDHYFPLILYICVFSSSL</sequence>
<keyword evidence="1" id="KW-1133">Transmembrane helix</keyword>
<feature type="transmembrane region" description="Helical" evidence="1">
    <location>
        <begin position="12"/>
        <end position="31"/>
    </location>
</feature>
<keyword evidence="1" id="KW-0472">Membrane</keyword>
<keyword evidence="1" id="KW-0812">Transmembrane</keyword>
<dbReference type="Proteomes" id="UP000663828">
    <property type="component" value="Unassembled WGS sequence"/>
</dbReference>
<organism evidence="2 4">
    <name type="scientific">Adineta ricciae</name>
    <name type="common">Rotifer</name>
    <dbReference type="NCBI Taxonomy" id="249248"/>
    <lineage>
        <taxon>Eukaryota</taxon>
        <taxon>Metazoa</taxon>
        <taxon>Spiralia</taxon>
        <taxon>Gnathifera</taxon>
        <taxon>Rotifera</taxon>
        <taxon>Eurotatoria</taxon>
        <taxon>Bdelloidea</taxon>
        <taxon>Adinetida</taxon>
        <taxon>Adinetidae</taxon>
        <taxon>Adineta</taxon>
    </lineage>
</organism>
<dbReference type="EMBL" id="CAJNOJ010000379">
    <property type="protein sequence ID" value="CAF1424812.1"/>
    <property type="molecule type" value="Genomic_DNA"/>
</dbReference>
<accession>A0A815GWC2</accession>
<evidence type="ECO:0000313" key="2">
    <source>
        <dbReference type="EMBL" id="CAF1343319.1"/>
    </source>
</evidence>
<evidence type="ECO:0000313" key="4">
    <source>
        <dbReference type="Proteomes" id="UP000663828"/>
    </source>
</evidence>
<dbReference type="EMBL" id="CAJNOR010002806">
    <property type="protein sequence ID" value="CAF1343319.1"/>
    <property type="molecule type" value="Genomic_DNA"/>
</dbReference>
<keyword evidence="4" id="KW-1185">Reference proteome</keyword>
<evidence type="ECO:0000256" key="1">
    <source>
        <dbReference type="SAM" id="Phobius"/>
    </source>
</evidence>
<proteinExistence type="predicted"/>
<evidence type="ECO:0000313" key="3">
    <source>
        <dbReference type="EMBL" id="CAF1424812.1"/>
    </source>
</evidence>
<feature type="transmembrane region" description="Helical" evidence="1">
    <location>
        <begin position="76"/>
        <end position="100"/>
    </location>
</feature>
<comment type="caution">
    <text evidence="2">The sequence shown here is derived from an EMBL/GenBank/DDBJ whole genome shotgun (WGS) entry which is preliminary data.</text>
</comment>
<dbReference type="Proteomes" id="UP000663852">
    <property type="component" value="Unassembled WGS sequence"/>
</dbReference>
<name>A0A815GWC2_ADIRI</name>
<feature type="transmembrane region" description="Helical" evidence="1">
    <location>
        <begin position="43"/>
        <end position="64"/>
    </location>
</feature>
<protein>
    <submittedName>
        <fullName evidence="2">Uncharacterized protein</fullName>
    </submittedName>
</protein>
<reference evidence="2" key="1">
    <citation type="submission" date="2021-02" db="EMBL/GenBank/DDBJ databases">
        <authorList>
            <person name="Nowell W R."/>
        </authorList>
    </citation>
    <scope>NUCLEOTIDE SEQUENCE</scope>
</reference>